<evidence type="ECO:0000313" key="1">
    <source>
        <dbReference type="EMBL" id="JAH08488.1"/>
    </source>
</evidence>
<protein>
    <submittedName>
        <fullName evidence="1">Uncharacterized protein</fullName>
    </submittedName>
</protein>
<reference evidence="1" key="1">
    <citation type="submission" date="2014-11" db="EMBL/GenBank/DDBJ databases">
        <authorList>
            <person name="Amaro Gonzalez C."/>
        </authorList>
    </citation>
    <scope>NUCLEOTIDE SEQUENCE</scope>
</reference>
<name>A0A0E9PX95_ANGAN</name>
<accession>A0A0E9PX95</accession>
<dbReference type="AlphaFoldDB" id="A0A0E9PX95"/>
<sequence length="37" mass="4439">MYQLKKYENIFKSICKFHKSSMRATVGSEEDRHSLVF</sequence>
<organism evidence="1">
    <name type="scientific">Anguilla anguilla</name>
    <name type="common">European freshwater eel</name>
    <name type="synonym">Muraena anguilla</name>
    <dbReference type="NCBI Taxonomy" id="7936"/>
    <lineage>
        <taxon>Eukaryota</taxon>
        <taxon>Metazoa</taxon>
        <taxon>Chordata</taxon>
        <taxon>Craniata</taxon>
        <taxon>Vertebrata</taxon>
        <taxon>Euteleostomi</taxon>
        <taxon>Actinopterygii</taxon>
        <taxon>Neopterygii</taxon>
        <taxon>Teleostei</taxon>
        <taxon>Anguilliformes</taxon>
        <taxon>Anguillidae</taxon>
        <taxon>Anguilla</taxon>
    </lineage>
</organism>
<reference evidence="1" key="2">
    <citation type="journal article" date="2015" name="Fish Shellfish Immunol.">
        <title>Early steps in the European eel (Anguilla anguilla)-Vibrio vulnificus interaction in the gills: Role of the RtxA13 toxin.</title>
        <authorList>
            <person name="Callol A."/>
            <person name="Pajuelo D."/>
            <person name="Ebbesson L."/>
            <person name="Teles M."/>
            <person name="MacKenzie S."/>
            <person name="Amaro C."/>
        </authorList>
    </citation>
    <scope>NUCLEOTIDE SEQUENCE</scope>
</reference>
<dbReference type="EMBL" id="GBXM01100089">
    <property type="protein sequence ID" value="JAH08488.1"/>
    <property type="molecule type" value="Transcribed_RNA"/>
</dbReference>
<proteinExistence type="predicted"/>
<dbReference type="EMBL" id="GBXM01085898">
    <property type="protein sequence ID" value="JAH22679.1"/>
    <property type="molecule type" value="Transcribed_RNA"/>
</dbReference>